<proteinExistence type="inferred from homology"/>
<dbReference type="SUPFAM" id="SSF103088">
    <property type="entry name" value="OmpA-like"/>
    <property type="match status" value="1"/>
</dbReference>
<organism evidence="11 12">
    <name type="scientific">Thioalkalicoccus limnaeus</name>
    <dbReference type="NCBI Taxonomy" id="120681"/>
    <lineage>
        <taxon>Bacteria</taxon>
        <taxon>Pseudomonadati</taxon>
        <taxon>Pseudomonadota</taxon>
        <taxon>Gammaproteobacteria</taxon>
        <taxon>Chromatiales</taxon>
        <taxon>Chromatiaceae</taxon>
        <taxon>Thioalkalicoccus</taxon>
    </lineage>
</organism>
<sequence>MTKRTPEPSNMGWLMTFADLMTLLMAFFVLLFSFSELDRNKYKEVAGSLRDAFGVQQSIHVRDPPKGINVVAREFSPGIPTPTPLNEVRQFTTSDSRPYPMLFDSKEIAIPLAPGVFRYQLDDEERLRQALQPEIDEGLIELQMVDNRIILRIRERGFFPSGSGRLEPDFEPIIQRLGDTLVQTSGTIVVAGHTDSIPIRNSLFRSNWELSAARALTVIRVFLDRSESLASRMHLEAYAEHRPMDVNDTPDGRANNRRVEISLVYPNDPVDPTHVPSPAPPDQRATEPAGNWSSDHAS</sequence>
<dbReference type="RefSeq" id="WP_369666311.1">
    <property type="nucleotide sequence ID" value="NZ_JBDKXB010000005.1"/>
</dbReference>
<keyword evidence="11" id="KW-0282">Flagellum</keyword>
<dbReference type="Gene3D" id="3.30.1330.60">
    <property type="entry name" value="OmpA-like domain"/>
    <property type="match status" value="1"/>
</dbReference>
<dbReference type="PROSITE" id="PS51123">
    <property type="entry name" value="OMPA_2"/>
    <property type="match status" value="1"/>
</dbReference>
<dbReference type="Pfam" id="PF13677">
    <property type="entry name" value="MotB_plug"/>
    <property type="match status" value="1"/>
</dbReference>
<evidence type="ECO:0000256" key="9">
    <source>
        <dbReference type="SAM" id="Phobius"/>
    </source>
</evidence>
<evidence type="ECO:0000313" key="11">
    <source>
        <dbReference type="EMBL" id="MEY6431929.1"/>
    </source>
</evidence>
<evidence type="ECO:0000259" key="10">
    <source>
        <dbReference type="PROSITE" id="PS51123"/>
    </source>
</evidence>
<keyword evidence="3" id="KW-1003">Cell membrane</keyword>
<dbReference type="PANTHER" id="PTHR30329:SF21">
    <property type="entry name" value="LIPOPROTEIN YIAD-RELATED"/>
    <property type="match status" value="1"/>
</dbReference>
<keyword evidence="12" id="KW-1185">Reference proteome</keyword>
<evidence type="ECO:0000256" key="5">
    <source>
        <dbReference type="ARBA" id="ARBA00022989"/>
    </source>
</evidence>
<evidence type="ECO:0000256" key="1">
    <source>
        <dbReference type="ARBA" id="ARBA00004162"/>
    </source>
</evidence>
<feature type="transmembrane region" description="Helical" evidence="9">
    <location>
        <begin position="12"/>
        <end position="34"/>
    </location>
</feature>
<keyword evidence="11" id="KW-0969">Cilium</keyword>
<keyword evidence="5 9" id="KW-1133">Transmembrane helix</keyword>
<keyword evidence="6 7" id="KW-0472">Membrane</keyword>
<feature type="region of interest" description="Disordered" evidence="8">
    <location>
        <begin position="263"/>
        <end position="298"/>
    </location>
</feature>
<keyword evidence="11" id="KW-0966">Cell projection</keyword>
<name>A0ABV4BD62_9GAMM</name>
<protein>
    <submittedName>
        <fullName evidence="11">Flagellar motor protein MotB</fullName>
    </submittedName>
</protein>
<evidence type="ECO:0000256" key="3">
    <source>
        <dbReference type="ARBA" id="ARBA00022475"/>
    </source>
</evidence>
<evidence type="ECO:0000256" key="6">
    <source>
        <dbReference type="ARBA" id="ARBA00023136"/>
    </source>
</evidence>
<comment type="caution">
    <text evidence="11">The sequence shown here is derived from an EMBL/GenBank/DDBJ whole genome shotgun (WGS) entry which is preliminary data.</text>
</comment>
<feature type="domain" description="OmpA-like" evidence="10">
    <location>
        <begin position="146"/>
        <end position="267"/>
    </location>
</feature>
<dbReference type="Proteomes" id="UP001564408">
    <property type="component" value="Unassembled WGS sequence"/>
</dbReference>
<evidence type="ECO:0000256" key="2">
    <source>
        <dbReference type="ARBA" id="ARBA00008914"/>
    </source>
</evidence>
<evidence type="ECO:0000256" key="7">
    <source>
        <dbReference type="PROSITE-ProRule" id="PRU00473"/>
    </source>
</evidence>
<comment type="subcellular location">
    <subcellularLocation>
        <location evidence="1">Cell membrane</location>
        <topology evidence="1">Single-pass membrane protein</topology>
    </subcellularLocation>
</comment>
<dbReference type="InterPro" id="IPR025713">
    <property type="entry name" value="MotB-like_N_dom"/>
</dbReference>
<reference evidence="11 12" key="1">
    <citation type="submission" date="2024-05" db="EMBL/GenBank/DDBJ databases">
        <title>Genome Sequence and Characterization of the New Strain Purple Sulfur Bacterium of Genus Thioalkalicoccus.</title>
        <authorList>
            <person name="Bryantseva I.A."/>
            <person name="Kyndt J.A."/>
            <person name="Imhoff J.F."/>
        </authorList>
    </citation>
    <scope>NUCLEOTIDE SEQUENCE [LARGE SCALE GENOMIC DNA]</scope>
    <source>
        <strain evidence="11 12">Um2</strain>
    </source>
</reference>
<gene>
    <name evidence="11" type="ORF">ABC977_05840</name>
</gene>
<dbReference type="InterPro" id="IPR050330">
    <property type="entry name" value="Bact_OuterMem_StrucFunc"/>
</dbReference>
<evidence type="ECO:0000313" key="12">
    <source>
        <dbReference type="Proteomes" id="UP001564408"/>
    </source>
</evidence>
<keyword evidence="4 9" id="KW-0812">Transmembrane</keyword>
<comment type="similarity">
    <text evidence="2">Belongs to the MotB family.</text>
</comment>
<dbReference type="PANTHER" id="PTHR30329">
    <property type="entry name" value="STATOR ELEMENT OF FLAGELLAR MOTOR COMPLEX"/>
    <property type="match status" value="1"/>
</dbReference>
<accession>A0ABV4BD62</accession>
<evidence type="ECO:0000256" key="8">
    <source>
        <dbReference type="SAM" id="MobiDB-lite"/>
    </source>
</evidence>
<evidence type="ECO:0000256" key="4">
    <source>
        <dbReference type="ARBA" id="ARBA00022692"/>
    </source>
</evidence>
<dbReference type="EMBL" id="JBDKXB010000005">
    <property type="protein sequence ID" value="MEY6431929.1"/>
    <property type="molecule type" value="Genomic_DNA"/>
</dbReference>
<dbReference type="CDD" id="cd07185">
    <property type="entry name" value="OmpA_C-like"/>
    <property type="match status" value="1"/>
</dbReference>
<dbReference type="InterPro" id="IPR036737">
    <property type="entry name" value="OmpA-like_sf"/>
</dbReference>
<dbReference type="InterPro" id="IPR006665">
    <property type="entry name" value="OmpA-like"/>
</dbReference>
<dbReference type="Pfam" id="PF00691">
    <property type="entry name" value="OmpA"/>
    <property type="match status" value="1"/>
</dbReference>